<organism evidence="3 5">
    <name type="scientific">Polarella glacialis</name>
    <name type="common">Dinoflagellate</name>
    <dbReference type="NCBI Taxonomy" id="89957"/>
    <lineage>
        <taxon>Eukaryota</taxon>
        <taxon>Sar</taxon>
        <taxon>Alveolata</taxon>
        <taxon>Dinophyceae</taxon>
        <taxon>Suessiales</taxon>
        <taxon>Suessiaceae</taxon>
        <taxon>Polarella</taxon>
    </lineage>
</organism>
<comment type="similarity">
    <text evidence="1">Belongs to the iron/ascorbate-dependent oxidoreductase family.</text>
</comment>
<dbReference type="Pfam" id="PF14226">
    <property type="entry name" value="DIOX_N"/>
    <property type="match status" value="1"/>
</dbReference>
<name>A0A813EJ82_POLGL</name>
<accession>A0A813EJ82</accession>
<dbReference type="InterPro" id="IPR050231">
    <property type="entry name" value="Iron_ascorbate_oxido_reductase"/>
</dbReference>
<evidence type="ECO:0000256" key="1">
    <source>
        <dbReference type="RuleBase" id="RU003682"/>
    </source>
</evidence>
<feature type="domain" description="Fe2OG dioxygenase" evidence="2">
    <location>
        <begin position="236"/>
        <end position="349"/>
    </location>
</feature>
<dbReference type="EMBL" id="CAJNNW010011045">
    <property type="protein sequence ID" value="CAE8652703.1"/>
    <property type="molecule type" value="Genomic_DNA"/>
</dbReference>
<reference evidence="3" key="1">
    <citation type="submission" date="2021-02" db="EMBL/GenBank/DDBJ databases">
        <authorList>
            <person name="Dougan E. K."/>
            <person name="Rhodes N."/>
            <person name="Thang M."/>
            <person name="Chan C."/>
        </authorList>
    </citation>
    <scope>NUCLEOTIDE SEQUENCE</scope>
</reference>
<dbReference type="InterPro" id="IPR026992">
    <property type="entry name" value="DIOX_N"/>
</dbReference>
<dbReference type="OrthoDB" id="288590at2759"/>
<proteinExistence type="inferred from homology"/>
<dbReference type="AlphaFoldDB" id="A0A813EJ82"/>
<comment type="caution">
    <text evidence="3">The sequence shown here is derived from an EMBL/GenBank/DDBJ whole genome shotgun (WGS) entry which is preliminary data.</text>
</comment>
<evidence type="ECO:0000313" key="3">
    <source>
        <dbReference type="EMBL" id="CAE8598280.1"/>
    </source>
</evidence>
<dbReference type="PANTHER" id="PTHR47990">
    <property type="entry name" value="2-OXOGLUTARATE (2OG) AND FE(II)-DEPENDENT OXYGENASE SUPERFAMILY PROTEIN-RELATED"/>
    <property type="match status" value="1"/>
</dbReference>
<evidence type="ECO:0000313" key="4">
    <source>
        <dbReference type="EMBL" id="CAE8652703.1"/>
    </source>
</evidence>
<dbReference type="InterPro" id="IPR044861">
    <property type="entry name" value="IPNS-like_FE2OG_OXY"/>
</dbReference>
<dbReference type="EMBL" id="CAJNNV010010174">
    <property type="protein sequence ID" value="CAE8598280.1"/>
    <property type="molecule type" value="Genomic_DNA"/>
</dbReference>
<gene>
    <name evidence="3" type="ORF">PGLA1383_LOCUS16691</name>
    <name evidence="4" type="ORF">PGLA2088_LOCUS9905</name>
</gene>
<protein>
    <recommendedName>
        <fullName evidence="2">Fe2OG dioxygenase domain-containing protein</fullName>
    </recommendedName>
</protein>
<dbReference type="OMA" id="SMHLMQA"/>
<keyword evidence="1" id="KW-0479">Metal-binding</keyword>
<keyword evidence="5" id="KW-1185">Reference proteome</keyword>
<keyword evidence="1" id="KW-0560">Oxidoreductase</keyword>
<keyword evidence="1" id="KW-0408">Iron</keyword>
<dbReference type="PROSITE" id="PS51471">
    <property type="entry name" value="FE2OG_OXY"/>
    <property type="match status" value="1"/>
</dbReference>
<sequence length="421" mass="45942">MFSRALHGRQALCSGLPRAAKALQRRARRVDLDAASFLPRAGSFSSPSSSSSSSVPLEVPLPGLPELEHSRLLGDLPGFAQALGKACRVGDGGAGCFLVTGLPPRLQDLHEELLETARAFFARPAEEKALVDYRQSPQFRGYMWQGAENTAGRVDEREQIEFGREETLLQIEKEASGRLFDRLRGPNLWPQTPPTLRPLVTAWLHEMEELSLGLTRALALSLGLEAEALDHYFQAPHLQAKLVHYPQPSLASYTAQGEDGLGLGVGAHSDSGFLTLLLQDEVGGLEFLDSSGGWVPANPVKGSVVCNLGEVVQLMTRGVYPATVHRVRRPSLKASQGLGRISAPFFWNPSLNQEIEPLNLPGATPPKLVGRLGESQNRMLRSYGMNAFKSLARSHPTVFARHHPDLTCMSDGQVVRRDGER</sequence>
<dbReference type="Proteomes" id="UP000654075">
    <property type="component" value="Unassembled WGS sequence"/>
</dbReference>
<evidence type="ECO:0000313" key="5">
    <source>
        <dbReference type="Proteomes" id="UP000654075"/>
    </source>
</evidence>
<dbReference type="GO" id="GO:0046872">
    <property type="term" value="F:metal ion binding"/>
    <property type="evidence" value="ECO:0007669"/>
    <property type="project" value="UniProtKB-KW"/>
</dbReference>
<dbReference type="Pfam" id="PF03171">
    <property type="entry name" value="2OG-FeII_Oxy"/>
    <property type="match status" value="1"/>
</dbReference>
<dbReference type="InterPro" id="IPR027443">
    <property type="entry name" value="IPNS-like_sf"/>
</dbReference>
<dbReference type="SUPFAM" id="SSF51197">
    <property type="entry name" value="Clavaminate synthase-like"/>
    <property type="match status" value="1"/>
</dbReference>
<dbReference type="InterPro" id="IPR005123">
    <property type="entry name" value="Oxoglu/Fe-dep_dioxygenase_dom"/>
</dbReference>
<dbReference type="Gene3D" id="2.60.120.330">
    <property type="entry name" value="B-lactam Antibiotic, Isopenicillin N Synthase, Chain"/>
    <property type="match status" value="1"/>
</dbReference>
<evidence type="ECO:0000259" key="2">
    <source>
        <dbReference type="PROSITE" id="PS51471"/>
    </source>
</evidence>
<dbReference type="Proteomes" id="UP000626109">
    <property type="component" value="Unassembled WGS sequence"/>
</dbReference>
<dbReference type="GO" id="GO:0016491">
    <property type="term" value="F:oxidoreductase activity"/>
    <property type="evidence" value="ECO:0007669"/>
    <property type="project" value="UniProtKB-KW"/>
</dbReference>